<dbReference type="Proteomes" id="UP000480266">
    <property type="component" value="Unassembled WGS sequence"/>
</dbReference>
<comment type="caution">
    <text evidence="2">The sequence shown here is derived from an EMBL/GenBank/DDBJ whole genome shotgun (WGS) entry which is preliminary data.</text>
</comment>
<evidence type="ECO:0000313" key="2">
    <source>
        <dbReference type="EMBL" id="NGX96427.1"/>
    </source>
</evidence>
<feature type="compositionally biased region" description="Low complexity" evidence="1">
    <location>
        <begin position="628"/>
        <end position="648"/>
    </location>
</feature>
<proteinExistence type="predicted"/>
<evidence type="ECO:0008006" key="4">
    <source>
        <dbReference type="Google" id="ProtNLM"/>
    </source>
</evidence>
<dbReference type="InterPro" id="IPR032427">
    <property type="entry name" value="P22_portal"/>
</dbReference>
<feature type="region of interest" description="Disordered" evidence="1">
    <location>
        <begin position="610"/>
        <end position="648"/>
    </location>
</feature>
<sequence>MTQVFNTMRDSLDDDADDDKEEAEELTQSAAWEEIHEEALLEYERDYERERNNIDQAYEDLRFRRGNKSDQWTPEALEARKGRPCHVVNKLPQFIRQVTGDMRQSRPGIKVVPVDSGADIKTAEVRAGMIRYVENRSKAKHVYTTGADSQVTCGIGHWQVTTEYAHAGTFNQEVRIIGIEDSVSVLWDADAILQTKEDADHCFVPVDMTLAKFKKQWPNAKAEGFDTRMCGTGTTSAFDNWHSDDYIRVVQYWKKKPLKRTLALMPDGSVEDLTDLIKDAPKEQIAQGLEYLQAQKGARIEERDSYKICRYLITMAEVLEEKDWLGMHIPVVPVIGEEVRVGRDVYRHGIVRYARDLQRMENYYASAETEVIALQPKAPWLGTKKQFQDHYDQWEVANTDNLPFLEYTPDAAASGPPSRIQPPVASQAIMEGKLRNSEDMKAVIGIYDASLGAKSNETSGIAIQRRDQQGDTGTYVYHDNFALAIERTAEIVNELFPKIYDTQRTIRILGDDGKPDLVEINKPQMVDGVTKILNDISSGSYDVMMEQGPSYATKREQAQAGMTEFIRALPQAAGVVGDIYAKVMDFPDADGFGERMEYLMPPELRAKIEADKKQREQASGQQKPPSPEEQQQAAAQQQQQELAQQAMQMQLAEGQAKVAKAEADAEAAKANARKAIADADRAETEARLKQAELARAHIDNVHGIERDAIEASRVQAVHERDNAHAQDRHAADMTIKGLGAFRDGERHTQDMTPPEPAPAQ</sequence>
<keyword evidence="3" id="KW-1185">Reference proteome</keyword>
<accession>A0A7C9VFE3</accession>
<dbReference type="Pfam" id="PF16510">
    <property type="entry name" value="P22_portal"/>
    <property type="match status" value="1"/>
</dbReference>
<evidence type="ECO:0000256" key="1">
    <source>
        <dbReference type="SAM" id="MobiDB-lite"/>
    </source>
</evidence>
<name>A0A7C9VFE3_9BRAD</name>
<protein>
    <recommendedName>
        <fullName evidence="4">Portal protein</fullName>
    </recommendedName>
</protein>
<dbReference type="EMBL" id="JAAMRR010000755">
    <property type="protein sequence ID" value="NGX96427.1"/>
    <property type="molecule type" value="Genomic_DNA"/>
</dbReference>
<feature type="region of interest" description="Disordered" evidence="1">
    <location>
        <begin position="1"/>
        <end position="30"/>
    </location>
</feature>
<feature type="compositionally biased region" description="Acidic residues" evidence="1">
    <location>
        <begin position="12"/>
        <end position="25"/>
    </location>
</feature>
<dbReference type="AlphaFoldDB" id="A0A7C9VFE3"/>
<gene>
    <name evidence="2" type="ORF">G4V63_14765</name>
</gene>
<evidence type="ECO:0000313" key="3">
    <source>
        <dbReference type="Proteomes" id="UP000480266"/>
    </source>
</evidence>
<reference evidence="2" key="1">
    <citation type="submission" date="2020-02" db="EMBL/GenBank/DDBJ databases">
        <title>Draft genome sequence of Candidatus Afipia apatlaquensis IBT-C3, a potential strain for decolorization of textile dyes.</title>
        <authorList>
            <person name="Sanchez-Reyes A."/>
            <person name="Breton-Deval L."/>
            <person name="Mangelson H."/>
            <person name="Sanchez-Flores A."/>
        </authorList>
    </citation>
    <scope>NUCLEOTIDE SEQUENCE [LARGE SCALE GENOMIC DNA]</scope>
    <source>
        <strain evidence="2">IBT-C3</strain>
    </source>
</reference>
<organism evidence="2 3">
    <name type="scientific">Candidatus Afipia apatlaquensis</name>
    <dbReference type="NCBI Taxonomy" id="2712852"/>
    <lineage>
        <taxon>Bacteria</taxon>
        <taxon>Pseudomonadati</taxon>
        <taxon>Pseudomonadota</taxon>
        <taxon>Alphaproteobacteria</taxon>
        <taxon>Hyphomicrobiales</taxon>
        <taxon>Nitrobacteraceae</taxon>
        <taxon>Afipia</taxon>
    </lineage>
</organism>